<accession>A0A1J5PUM5</accession>
<feature type="compositionally biased region" description="Polar residues" evidence="1">
    <location>
        <begin position="1"/>
        <end position="16"/>
    </location>
</feature>
<dbReference type="AlphaFoldDB" id="A0A1J5PUM5"/>
<name>A0A1J5PUM5_9ZZZZ</name>
<dbReference type="EMBL" id="MLJW01004978">
    <property type="protein sequence ID" value="OIQ68995.1"/>
    <property type="molecule type" value="Genomic_DNA"/>
</dbReference>
<organism evidence="2">
    <name type="scientific">mine drainage metagenome</name>
    <dbReference type="NCBI Taxonomy" id="410659"/>
    <lineage>
        <taxon>unclassified sequences</taxon>
        <taxon>metagenomes</taxon>
        <taxon>ecological metagenomes</taxon>
    </lineage>
</organism>
<protein>
    <submittedName>
        <fullName evidence="2">Uncharacterized protein</fullName>
    </submittedName>
</protein>
<feature type="region of interest" description="Disordered" evidence="1">
    <location>
        <begin position="101"/>
        <end position="122"/>
    </location>
</feature>
<reference evidence="2" key="1">
    <citation type="submission" date="2016-10" db="EMBL/GenBank/DDBJ databases">
        <title>Sequence of Gallionella enrichment culture.</title>
        <authorList>
            <person name="Poehlein A."/>
            <person name="Muehling M."/>
            <person name="Daniel R."/>
        </authorList>
    </citation>
    <scope>NUCLEOTIDE SEQUENCE</scope>
</reference>
<comment type="caution">
    <text evidence="2">The sequence shown here is derived from an EMBL/GenBank/DDBJ whole genome shotgun (WGS) entry which is preliminary data.</text>
</comment>
<feature type="compositionally biased region" description="Polar residues" evidence="1">
    <location>
        <begin position="101"/>
        <end position="112"/>
    </location>
</feature>
<gene>
    <name evidence="2" type="ORF">GALL_494080</name>
</gene>
<proteinExistence type="predicted"/>
<feature type="region of interest" description="Disordered" evidence="1">
    <location>
        <begin position="1"/>
        <end position="22"/>
    </location>
</feature>
<evidence type="ECO:0000313" key="2">
    <source>
        <dbReference type="EMBL" id="OIQ68995.1"/>
    </source>
</evidence>
<evidence type="ECO:0000256" key="1">
    <source>
        <dbReference type="SAM" id="MobiDB-lite"/>
    </source>
</evidence>
<sequence length="166" mass="17810">MNTTGTSKVRNSSLTASRPEEPSANWISARMRPGFLFLASATASVWVRATPITRWPKFFTRLSRSIAIKVSSSMMSTSVAISAAISRPAISARLRVSATSVPRMNATSSSEKPSSDNSRKAWRGSGVIFESRRSGGIGKVVTSGSSLIDTEFQICVKIRNSPARGP</sequence>